<dbReference type="EMBL" id="BPLR01018710">
    <property type="protein sequence ID" value="GIZ01700.1"/>
    <property type="molecule type" value="Genomic_DNA"/>
</dbReference>
<gene>
    <name evidence="1" type="ORF">CEXT_156191</name>
</gene>
<organism evidence="1 2">
    <name type="scientific">Caerostris extrusa</name>
    <name type="common">Bark spider</name>
    <name type="synonym">Caerostris bankana</name>
    <dbReference type="NCBI Taxonomy" id="172846"/>
    <lineage>
        <taxon>Eukaryota</taxon>
        <taxon>Metazoa</taxon>
        <taxon>Ecdysozoa</taxon>
        <taxon>Arthropoda</taxon>
        <taxon>Chelicerata</taxon>
        <taxon>Arachnida</taxon>
        <taxon>Araneae</taxon>
        <taxon>Araneomorphae</taxon>
        <taxon>Entelegynae</taxon>
        <taxon>Araneoidea</taxon>
        <taxon>Araneidae</taxon>
        <taxon>Caerostris</taxon>
    </lineage>
</organism>
<keyword evidence="2" id="KW-1185">Reference proteome</keyword>
<evidence type="ECO:0000313" key="2">
    <source>
        <dbReference type="Proteomes" id="UP001054945"/>
    </source>
</evidence>
<protein>
    <submittedName>
        <fullName evidence="1">Uncharacterized protein</fullName>
    </submittedName>
</protein>
<sequence>MFPDSELKMSTNVRRPTLEPPEIWKYEIKFNLWMEAFLSDANPDASRLSTYKSESLAQIGAEELARSRHISEGTLPISMQWPHLWKVERHLVHA</sequence>
<comment type="caution">
    <text evidence="1">The sequence shown here is derived from an EMBL/GenBank/DDBJ whole genome shotgun (WGS) entry which is preliminary data.</text>
</comment>
<evidence type="ECO:0000313" key="1">
    <source>
        <dbReference type="EMBL" id="GIZ01700.1"/>
    </source>
</evidence>
<reference evidence="1 2" key="1">
    <citation type="submission" date="2021-06" db="EMBL/GenBank/DDBJ databases">
        <title>Caerostris extrusa draft genome.</title>
        <authorList>
            <person name="Kono N."/>
            <person name="Arakawa K."/>
        </authorList>
    </citation>
    <scope>NUCLEOTIDE SEQUENCE [LARGE SCALE GENOMIC DNA]</scope>
</reference>
<dbReference type="Proteomes" id="UP001054945">
    <property type="component" value="Unassembled WGS sequence"/>
</dbReference>
<name>A0AAV4Y5D8_CAEEX</name>
<dbReference type="AlphaFoldDB" id="A0AAV4Y5D8"/>
<accession>A0AAV4Y5D8</accession>
<proteinExistence type="predicted"/>